<gene>
    <name evidence="3" type="ORF">LECACI_7A004830</name>
</gene>
<protein>
    <submittedName>
        <fullName evidence="3">Uncharacterized protein</fullName>
    </submittedName>
</protein>
<dbReference type="Proteomes" id="UP001296104">
    <property type="component" value="Unassembled WGS sequence"/>
</dbReference>
<feature type="compositionally biased region" description="Polar residues" evidence="1">
    <location>
        <begin position="128"/>
        <end position="151"/>
    </location>
</feature>
<evidence type="ECO:0000313" key="3">
    <source>
        <dbReference type="EMBL" id="CAK4022560.1"/>
    </source>
</evidence>
<keyword evidence="2" id="KW-1133">Transmembrane helix</keyword>
<feature type="compositionally biased region" description="Low complexity" evidence="1">
    <location>
        <begin position="101"/>
        <end position="112"/>
    </location>
</feature>
<feature type="region of interest" description="Disordered" evidence="1">
    <location>
        <begin position="101"/>
        <end position="193"/>
    </location>
</feature>
<name>A0AAI8YZI3_9PEZI</name>
<evidence type="ECO:0000256" key="1">
    <source>
        <dbReference type="SAM" id="MobiDB-lite"/>
    </source>
</evidence>
<sequence length="193" mass="20613">MDIPASSTATATSDPNLRHPILHGNFGALGSLFPILFIFISCSAWYWRQYKRRLQSYVPSLSDITDGERSAETGVRRGYYDHLPRIDGKVNEEAIPLAELSASSASERQSSEGTAVSQQSGDARKSSELPSGSNASGRQSSEETAVSQQSGDARKSSEVVDGSSSSSATDRRGSTSERSSGLEEEQDGDSLEG</sequence>
<keyword evidence="2" id="KW-0812">Transmembrane</keyword>
<feature type="compositionally biased region" description="Low complexity" evidence="1">
    <location>
        <begin position="159"/>
        <end position="168"/>
    </location>
</feature>
<organism evidence="3 4">
    <name type="scientific">Lecanosticta acicola</name>
    <dbReference type="NCBI Taxonomy" id="111012"/>
    <lineage>
        <taxon>Eukaryota</taxon>
        <taxon>Fungi</taxon>
        <taxon>Dikarya</taxon>
        <taxon>Ascomycota</taxon>
        <taxon>Pezizomycotina</taxon>
        <taxon>Dothideomycetes</taxon>
        <taxon>Dothideomycetidae</taxon>
        <taxon>Mycosphaerellales</taxon>
        <taxon>Mycosphaerellaceae</taxon>
        <taxon>Lecanosticta</taxon>
    </lineage>
</organism>
<dbReference type="AlphaFoldDB" id="A0AAI8YZI3"/>
<evidence type="ECO:0000313" key="4">
    <source>
        <dbReference type="Proteomes" id="UP001296104"/>
    </source>
</evidence>
<feature type="compositionally biased region" description="Acidic residues" evidence="1">
    <location>
        <begin position="182"/>
        <end position="193"/>
    </location>
</feature>
<dbReference type="EMBL" id="CAVMBE010000028">
    <property type="protein sequence ID" value="CAK4022560.1"/>
    <property type="molecule type" value="Genomic_DNA"/>
</dbReference>
<evidence type="ECO:0000256" key="2">
    <source>
        <dbReference type="SAM" id="Phobius"/>
    </source>
</evidence>
<reference evidence="3" key="1">
    <citation type="submission" date="2023-11" db="EMBL/GenBank/DDBJ databases">
        <authorList>
            <person name="Alioto T."/>
            <person name="Alioto T."/>
            <person name="Gomez Garrido J."/>
        </authorList>
    </citation>
    <scope>NUCLEOTIDE SEQUENCE</scope>
</reference>
<feature type="transmembrane region" description="Helical" evidence="2">
    <location>
        <begin position="26"/>
        <end position="47"/>
    </location>
</feature>
<keyword evidence="4" id="KW-1185">Reference proteome</keyword>
<accession>A0AAI8YZI3</accession>
<keyword evidence="2" id="KW-0472">Membrane</keyword>
<comment type="caution">
    <text evidence="3">The sequence shown here is derived from an EMBL/GenBank/DDBJ whole genome shotgun (WGS) entry which is preliminary data.</text>
</comment>
<proteinExistence type="predicted"/>